<evidence type="ECO:0000313" key="3">
    <source>
        <dbReference type="Proteomes" id="UP001269144"/>
    </source>
</evidence>
<comment type="caution">
    <text evidence="2">The sequence shown here is derived from an EMBL/GenBank/DDBJ whole genome shotgun (WGS) entry which is preliminary data.</text>
</comment>
<dbReference type="RefSeq" id="WP_311162536.1">
    <property type="nucleotide sequence ID" value="NZ_JAVQLW010000004.1"/>
</dbReference>
<dbReference type="PANTHER" id="PTHR33840:SF1">
    <property type="entry name" value="TLE1 PHOSPHOLIPASE DOMAIN-CONTAINING PROTEIN"/>
    <property type="match status" value="1"/>
</dbReference>
<name>A0ABU2HYI6_9RHOB</name>
<dbReference type="Proteomes" id="UP001269144">
    <property type="component" value="Unassembled WGS sequence"/>
</dbReference>
<reference evidence="3" key="1">
    <citation type="submission" date="2023-07" db="EMBL/GenBank/DDBJ databases">
        <title>Paracoccus sp. MBLB3053 whole genome sequence.</title>
        <authorList>
            <person name="Hwang C.Y."/>
            <person name="Cho E.-S."/>
            <person name="Seo M.-J."/>
        </authorList>
    </citation>
    <scope>NUCLEOTIDE SEQUENCE [LARGE SCALE GENOMIC DNA]</scope>
    <source>
        <strain evidence="3">MBLB3053</strain>
    </source>
</reference>
<evidence type="ECO:0000259" key="1">
    <source>
        <dbReference type="Pfam" id="PF09994"/>
    </source>
</evidence>
<keyword evidence="3" id="KW-1185">Reference proteome</keyword>
<feature type="domain" description="T6SS Phospholipase effector Tle1-like catalytic" evidence="1">
    <location>
        <begin position="3"/>
        <end position="289"/>
    </location>
</feature>
<sequence length="405" mass="45313">MPKNLVIGCDGTWNDPEDETNIHWLTSEAVKDARQLVYYDKGVGTAGDLDAKIGGNFGIGLSENVRQAYAFLLKNYEPGDAVFLFGFSRGAFTVRSMAGFMRLVGRLRSPELIEQAYIYYRVHEPGEDDSFFERILRPEVGAPMPIRFLGVFDTVGSLGLPFEISGRAPDLRRTPWARAGSLVTRWLDELGDRVRRPIKGFHDTRLGDQVEEAAQALAMDERRGFFTPTLWTEAPGEALKCDPTGRFLQVPQAVSQVWFAGSHIDVGGGDTAIARSGRLSNIPLLWLAERAEAAGMRFRAGFLEQLREWRDSLATAAQNDPWSERWERLHRQTGVRWADRPIGNASRRAADPTGMHWPLVATPETIHSSLTKRRGQMVTILGEGGVRRSELYEPENLVPEMIETA</sequence>
<dbReference type="Pfam" id="PF09994">
    <property type="entry name" value="T6SS_Tle1-like_cat"/>
    <property type="match status" value="1"/>
</dbReference>
<gene>
    <name evidence="2" type="ORF">RGQ15_19775</name>
</gene>
<dbReference type="PANTHER" id="PTHR33840">
    <property type="match status" value="1"/>
</dbReference>
<protein>
    <submittedName>
        <fullName evidence="2">DUF2235 domain-containing protein</fullName>
    </submittedName>
</protein>
<dbReference type="EMBL" id="JAVQLW010000004">
    <property type="protein sequence ID" value="MDS9469802.1"/>
    <property type="molecule type" value="Genomic_DNA"/>
</dbReference>
<dbReference type="InterPro" id="IPR018712">
    <property type="entry name" value="Tle1-like_cat"/>
</dbReference>
<evidence type="ECO:0000313" key="2">
    <source>
        <dbReference type="EMBL" id="MDS9469802.1"/>
    </source>
</evidence>
<proteinExistence type="predicted"/>
<organism evidence="2 3">
    <name type="scientific">Paracoccus aurantius</name>
    <dbReference type="NCBI Taxonomy" id="3073814"/>
    <lineage>
        <taxon>Bacteria</taxon>
        <taxon>Pseudomonadati</taxon>
        <taxon>Pseudomonadota</taxon>
        <taxon>Alphaproteobacteria</taxon>
        <taxon>Rhodobacterales</taxon>
        <taxon>Paracoccaceae</taxon>
        <taxon>Paracoccus</taxon>
    </lineage>
</organism>
<accession>A0ABU2HYI6</accession>